<accession>B9RPK1</accession>
<dbReference type="Proteomes" id="UP000008311">
    <property type="component" value="Unassembled WGS sequence"/>
</dbReference>
<sequence length="82" mass="8742">MMINISYINIPPRMELNRRWGGRAANDNGAGGGGNDNSGDSCNPHPRPPIAQPSVPHLGRSCPSVPRLKGVDPSHPLILTTH</sequence>
<gene>
    <name evidence="2" type="ORF">RCOM_1378770</name>
</gene>
<dbReference type="AlphaFoldDB" id="B9RPK1"/>
<keyword evidence="3" id="KW-1185">Reference proteome</keyword>
<evidence type="ECO:0000313" key="3">
    <source>
        <dbReference type="Proteomes" id="UP000008311"/>
    </source>
</evidence>
<reference evidence="3" key="1">
    <citation type="journal article" date="2010" name="Nat. Biotechnol.">
        <title>Draft genome sequence of the oilseed species Ricinus communis.</title>
        <authorList>
            <person name="Chan A.P."/>
            <person name="Crabtree J."/>
            <person name="Zhao Q."/>
            <person name="Lorenzi H."/>
            <person name="Orvis J."/>
            <person name="Puiu D."/>
            <person name="Melake-Berhan A."/>
            <person name="Jones K.M."/>
            <person name="Redman J."/>
            <person name="Chen G."/>
            <person name="Cahoon E.B."/>
            <person name="Gedil M."/>
            <person name="Stanke M."/>
            <person name="Haas B.J."/>
            <person name="Wortman J.R."/>
            <person name="Fraser-Liggett C.M."/>
            <person name="Ravel J."/>
            <person name="Rabinowicz P.D."/>
        </authorList>
    </citation>
    <scope>NUCLEOTIDE SEQUENCE [LARGE SCALE GENOMIC DNA]</scope>
    <source>
        <strain evidence="3">cv. Hale</strain>
    </source>
</reference>
<name>B9RPK1_RICCO</name>
<feature type="region of interest" description="Disordered" evidence="1">
    <location>
        <begin position="20"/>
        <end position="82"/>
    </location>
</feature>
<dbReference type="InParanoid" id="B9RPK1"/>
<evidence type="ECO:0000313" key="2">
    <source>
        <dbReference type="EMBL" id="EEF46722.1"/>
    </source>
</evidence>
<organism evidence="2 3">
    <name type="scientific">Ricinus communis</name>
    <name type="common">Castor bean</name>
    <dbReference type="NCBI Taxonomy" id="3988"/>
    <lineage>
        <taxon>Eukaryota</taxon>
        <taxon>Viridiplantae</taxon>
        <taxon>Streptophyta</taxon>
        <taxon>Embryophyta</taxon>
        <taxon>Tracheophyta</taxon>
        <taxon>Spermatophyta</taxon>
        <taxon>Magnoliopsida</taxon>
        <taxon>eudicotyledons</taxon>
        <taxon>Gunneridae</taxon>
        <taxon>Pentapetalae</taxon>
        <taxon>rosids</taxon>
        <taxon>fabids</taxon>
        <taxon>Malpighiales</taxon>
        <taxon>Euphorbiaceae</taxon>
        <taxon>Acalyphoideae</taxon>
        <taxon>Acalypheae</taxon>
        <taxon>Ricinus</taxon>
    </lineage>
</organism>
<dbReference type="EMBL" id="EQ973795">
    <property type="protein sequence ID" value="EEF46722.1"/>
    <property type="molecule type" value="Genomic_DNA"/>
</dbReference>
<protein>
    <submittedName>
        <fullName evidence="2">Uncharacterized protein</fullName>
    </submittedName>
</protein>
<proteinExistence type="predicted"/>
<evidence type="ECO:0000256" key="1">
    <source>
        <dbReference type="SAM" id="MobiDB-lite"/>
    </source>
</evidence>